<dbReference type="GO" id="GO:0046872">
    <property type="term" value="F:metal ion binding"/>
    <property type="evidence" value="ECO:0007669"/>
    <property type="project" value="UniProtKB-KW"/>
</dbReference>
<comment type="similarity">
    <text evidence="1">Belongs to the SCO1/2 family.</text>
</comment>
<organism evidence="6 7">
    <name type="scientific">Candidatus Kutchimonas denitrificans</name>
    <dbReference type="NCBI Taxonomy" id="3056748"/>
    <lineage>
        <taxon>Bacteria</taxon>
        <taxon>Pseudomonadati</taxon>
        <taxon>Gemmatimonadota</taxon>
        <taxon>Gemmatimonadia</taxon>
        <taxon>Candidatus Palauibacterales</taxon>
        <taxon>Candidatus Palauibacteraceae</taxon>
        <taxon>Candidatus Kutchimonas</taxon>
    </lineage>
</organism>
<feature type="disulfide bond" description="Redox-active" evidence="4">
    <location>
        <begin position="85"/>
        <end position="89"/>
    </location>
</feature>
<evidence type="ECO:0000256" key="2">
    <source>
        <dbReference type="ARBA" id="ARBA00023008"/>
    </source>
</evidence>
<dbReference type="SUPFAM" id="SSF52833">
    <property type="entry name" value="Thioredoxin-like"/>
    <property type="match status" value="1"/>
</dbReference>
<keyword evidence="2 3" id="KW-0186">Copper</keyword>
<name>A0AAE5CB39_9BACT</name>
<dbReference type="EMBL" id="JAACAK010000018">
    <property type="protein sequence ID" value="NIR74010.1"/>
    <property type="molecule type" value="Genomic_DNA"/>
</dbReference>
<dbReference type="PANTHER" id="PTHR12151:SF25">
    <property type="entry name" value="LINALOOL DEHYDRATASE_ISOMERASE DOMAIN-CONTAINING PROTEIN"/>
    <property type="match status" value="1"/>
</dbReference>
<dbReference type="InterPro" id="IPR003782">
    <property type="entry name" value="SCO1/SenC"/>
</dbReference>
<evidence type="ECO:0000256" key="4">
    <source>
        <dbReference type="PIRSR" id="PIRSR603782-2"/>
    </source>
</evidence>
<evidence type="ECO:0000259" key="5">
    <source>
        <dbReference type="PROSITE" id="PS51352"/>
    </source>
</evidence>
<dbReference type="Proteomes" id="UP000702544">
    <property type="component" value="Unassembled WGS sequence"/>
</dbReference>
<dbReference type="InterPro" id="IPR036249">
    <property type="entry name" value="Thioredoxin-like_sf"/>
</dbReference>
<reference evidence="6 7" key="1">
    <citation type="submission" date="2020-01" db="EMBL/GenBank/DDBJ databases">
        <title>Genomes assembled from Gulf of Kutch pelagic sediment metagenomes.</title>
        <authorList>
            <person name="Chandrashekar M."/>
            <person name="Mahajan M.S."/>
            <person name="Dave K.J."/>
            <person name="Vatsa P."/>
            <person name="Nathani N.M."/>
        </authorList>
    </citation>
    <scope>NUCLEOTIDE SEQUENCE [LARGE SCALE GENOMIC DNA]</scope>
    <source>
        <strain evidence="6">KS3-K002</strain>
    </source>
</reference>
<proteinExistence type="inferred from homology"/>
<feature type="domain" description="Thioredoxin" evidence="5">
    <location>
        <begin position="46"/>
        <end position="174"/>
    </location>
</feature>
<protein>
    <submittedName>
        <fullName evidence="6">SCO family protein</fullName>
    </submittedName>
</protein>
<evidence type="ECO:0000256" key="1">
    <source>
        <dbReference type="ARBA" id="ARBA00010996"/>
    </source>
</evidence>
<sequence length="215" mass="24611">MRQSRLSRNRWQRAIGALALVFVSGPIAACERRPQNGPDEYRGRVLPEPIEKFDFTLDDTEGQPFNFIEETEGRVTLVFFGYTNCPDVCPIHMANIAAVMRDFPFDLKQQFRVVFISTDPERDTPERIREWLDNFDPSFLGLRGSVEEVNDIAARMGVPPAQRVEVETGDYLVGHSASVIAFTRDDMAHLMYPFGTRQADWAHDLPRLATETWDE</sequence>
<dbReference type="Pfam" id="PF02630">
    <property type="entry name" value="SCO1-SenC"/>
    <property type="match status" value="1"/>
</dbReference>
<keyword evidence="4" id="KW-1015">Disulfide bond</keyword>
<gene>
    <name evidence="6" type="ORF">GWO12_02665</name>
</gene>
<dbReference type="PANTHER" id="PTHR12151">
    <property type="entry name" value="ELECTRON TRANSPORT PROTIN SCO1/SENC FAMILY MEMBER"/>
    <property type="match status" value="1"/>
</dbReference>
<feature type="binding site" evidence="3">
    <location>
        <position position="89"/>
    </location>
    <ligand>
        <name>Cu cation</name>
        <dbReference type="ChEBI" id="CHEBI:23378"/>
    </ligand>
</feature>
<dbReference type="CDD" id="cd02968">
    <property type="entry name" value="SCO"/>
    <property type="match status" value="1"/>
</dbReference>
<dbReference type="AlphaFoldDB" id="A0AAE5CB39"/>
<dbReference type="Gene3D" id="3.40.30.10">
    <property type="entry name" value="Glutaredoxin"/>
    <property type="match status" value="1"/>
</dbReference>
<evidence type="ECO:0000313" key="7">
    <source>
        <dbReference type="Proteomes" id="UP000702544"/>
    </source>
</evidence>
<dbReference type="PROSITE" id="PS51352">
    <property type="entry name" value="THIOREDOXIN_2"/>
    <property type="match status" value="1"/>
</dbReference>
<feature type="binding site" evidence="3">
    <location>
        <position position="175"/>
    </location>
    <ligand>
        <name>Cu cation</name>
        <dbReference type="ChEBI" id="CHEBI:23378"/>
    </ligand>
</feature>
<evidence type="ECO:0000256" key="3">
    <source>
        <dbReference type="PIRSR" id="PIRSR603782-1"/>
    </source>
</evidence>
<evidence type="ECO:0000313" key="6">
    <source>
        <dbReference type="EMBL" id="NIR74010.1"/>
    </source>
</evidence>
<feature type="binding site" evidence="3">
    <location>
        <position position="85"/>
    </location>
    <ligand>
        <name>Cu cation</name>
        <dbReference type="ChEBI" id="CHEBI:23378"/>
    </ligand>
</feature>
<dbReference type="InterPro" id="IPR013766">
    <property type="entry name" value="Thioredoxin_domain"/>
</dbReference>
<comment type="caution">
    <text evidence="6">The sequence shown here is derived from an EMBL/GenBank/DDBJ whole genome shotgun (WGS) entry which is preliminary data.</text>
</comment>
<accession>A0AAE5CB39</accession>
<keyword evidence="3" id="KW-0479">Metal-binding</keyword>